<evidence type="ECO:0000259" key="3">
    <source>
        <dbReference type="Pfam" id="PF07726"/>
    </source>
</evidence>
<reference evidence="5" key="1">
    <citation type="submission" date="2014-07" db="EMBL/GenBank/DDBJ databases">
        <title>Methanogenic archaea and the global carbon cycle.</title>
        <authorList>
            <person name="Henriksen J.R."/>
            <person name="Luke J."/>
            <person name="Reinhart S."/>
            <person name="Benedict M.N."/>
            <person name="Youngblut N.D."/>
            <person name="Metcalf M.E."/>
            <person name="Whitaker R.J."/>
            <person name="Metcalf W.W."/>
        </authorList>
    </citation>
    <scope>NUCLEOTIDE SEQUENCE [LARGE SCALE GENOMIC DNA]</scope>
    <source>
        <strain evidence="5">3</strain>
    </source>
</reference>
<evidence type="ECO:0000313" key="6">
    <source>
        <dbReference type="Proteomes" id="UP000033066"/>
    </source>
</evidence>
<dbReference type="HOGENOM" id="CLU_034716_2_0_2"/>
<dbReference type="STRING" id="1434107.MSBR3_1651"/>
<dbReference type="InterPro" id="IPR041628">
    <property type="entry name" value="ChlI/MoxR_AAA_lid"/>
</dbReference>
<dbReference type="FunFam" id="3.40.50.300:FF:000640">
    <property type="entry name" value="MoxR family ATPase"/>
    <property type="match status" value="1"/>
</dbReference>
<dbReference type="Pfam" id="PF07726">
    <property type="entry name" value="AAA_3"/>
    <property type="match status" value="1"/>
</dbReference>
<evidence type="ECO:0000256" key="1">
    <source>
        <dbReference type="ARBA" id="ARBA00022741"/>
    </source>
</evidence>
<dbReference type="Gene3D" id="1.10.8.80">
    <property type="entry name" value="Magnesium chelatase subunit I, C-Terminal domain"/>
    <property type="match status" value="1"/>
</dbReference>
<keyword evidence="6" id="KW-1185">Reference proteome</keyword>
<accession>A0A0E3WX53</accession>
<protein>
    <submittedName>
        <fullName evidence="5">MoxR-like ATPase</fullName>
    </submittedName>
</protein>
<dbReference type="EMBL" id="CP009517">
    <property type="protein sequence ID" value="AKB82229.1"/>
    <property type="molecule type" value="Genomic_DNA"/>
</dbReference>
<dbReference type="AlphaFoldDB" id="A0A0E3WX53"/>
<name>A0A0E3WX53_METBA</name>
<keyword evidence="1" id="KW-0547">Nucleotide-binding</keyword>
<dbReference type="SUPFAM" id="SSF52540">
    <property type="entry name" value="P-loop containing nucleoside triphosphate hydrolases"/>
    <property type="match status" value="1"/>
</dbReference>
<dbReference type="PANTHER" id="PTHR42759">
    <property type="entry name" value="MOXR FAMILY PROTEIN"/>
    <property type="match status" value="1"/>
</dbReference>
<organism evidence="5 6">
    <name type="scientific">Methanosarcina barkeri 3</name>
    <dbReference type="NCBI Taxonomy" id="1434107"/>
    <lineage>
        <taxon>Archaea</taxon>
        <taxon>Methanobacteriati</taxon>
        <taxon>Methanobacteriota</taxon>
        <taxon>Stenosarchaea group</taxon>
        <taxon>Methanomicrobia</taxon>
        <taxon>Methanosarcinales</taxon>
        <taxon>Methanosarcinaceae</taxon>
        <taxon>Methanosarcina</taxon>
    </lineage>
</organism>
<dbReference type="PANTHER" id="PTHR42759:SF1">
    <property type="entry name" value="MAGNESIUM-CHELATASE SUBUNIT CHLD"/>
    <property type="match status" value="1"/>
</dbReference>
<evidence type="ECO:0000259" key="4">
    <source>
        <dbReference type="Pfam" id="PF17863"/>
    </source>
</evidence>
<proteinExistence type="predicted"/>
<dbReference type="KEGG" id="mbak:MSBR3_1651"/>
<dbReference type="InterPro" id="IPR011703">
    <property type="entry name" value="ATPase_AAA-3"/>
</dbReference>
<dbReference type="InterPro" id="IPR027417">
    <property type="entry name" value="P-loop_NTPase"/>
</dbReference>
<keyword evidence="2" id="KW-0067">ATP-binding</keyword>
<feature type="domain" description="ChlI/MoxR AAA lid" evidence="4">
    <location>
        <begin position="286"/>
        <end position="354"/>
    </location>
</feature>
<evidence type="ECO:0000256" key="2">
    <source>
        <dbReference type="ARBA" id="ARBA00022840"/>
    </source>
</evidence>
<evidence type="ECO:0000313" key="5">
    <source>
        <dbReference type="EMBL" id="AKB82229.1"/>
    </source>
</evidence>
<dbReference type="Proteomes" id="UP000033066">
    <property type="component" value="Chromosome"/>
</dbReference>
<dbReference type="Gene3D" id="3.40.50.300">
    <property type="entry name" value="P-loop containing nucleotide triphosphate hydrolases"/>
    <property type="match status" value="1"/>
</dbReference>
<gene>
    <name evidence="5" type="ORF">MSBR3_1651</name>
</gene>
<dbReference type="GO" id="GO:0005524">
    <property type="term" value="F:ATP binding"/>
    <property type="evidence" value="ECO:0007669"/>
    <property type="project" value="UniProtKB-KW"/>
</dbReference>
<dbReference type="GO" id="GO:0016887">
    <property type="term" value="F:ATP hydrolysis activity"/>
    <property type="evidence" value="ECO:0007669"/>
    <property type="project" value="InterPro"/>
</dbReference>
<dbReference type="PATRIC" id="fig|1434107.4.peg.2135"/>
<dbReference type="InterPro" id="IPR050764">
    <property type="entry name" value="CbbQ/NirQ/NorQ/GpvN"/>
</dbReference>
<sequence length="359" mass="40338">MRYTALEIYSAGAGNIQKNRAFRASKNRNLKGEADMNETNIDSGQAATTYQNAGRIFKNFFEDIGNVVVGQNKVVEQIVIAILCEGHALVESNPGLGKTLMISTVSKAMNLKFSRIQCTPDLMPSDITGTNVIEEKDNKKEFRFQPGPVFANVILADEINRASPKTQSALLEAMQEKQVTVGNDTFMLDRPFFILATQNPIEMEGTYPLPEAQLDRFLLKVLVDYPSYEEEMEIINRYTKSEVPNISRGLDKSTLLDLQKLTRQVPISEELKQRVLSIVGMTRKDKEHIEYGASPRASIGLILAAKAKALIEGRNFVSKEDIDYMAYPVLRHRLILTFEAERSGMTPDQAIEEIIRKLK</sequence>
<dbReference type="PIRSF" id="PIRSF002849">
    <property type="entry name" value="AAA_ATPase_chaperone_MoxR_prd"/>
    <property type="match status" value="1"/>
</dbReference>
<feature type="domain" description="ATPase AAA-3" evidence="3">
    <location>
        <begin position="87"/>
        <end position="219"/>
    </location>
</feature>
<dbReference type="Pfam" id="PF17863">
    <property type="entry name" value="AAA_lid_2"/>
    <property type="match status" value="1"/>
</dbReference>